<evidence type="ECO:0000256" key="3">
    <source>
        <dbReference type="ARBA" id="ARBA00022840"/>
    </source>
</evidence>
<accession>A0ABN9YBK7</accession>
<dbReference type="EMBL" id="CAUYUJ010022209">
    <property type="protein sequence ID" value="CAK0909505.1"/>
    <property type="molecule type" value="Genomic_DNA"/>
</dbReference>
<evidence type="ECO:0000256" key="1">
    <source>
        <dbReference type="ARBA" id="ARBA00022741"/>
    </source>
</evidence>
<gene>
    <name evidence="6" type="ORF">PCOR1329_LOCUS83901</name>
</gene>
<dbReference type="InterPro" id="IPR000253">
    <property type="entry name" value="FHA_dom"/>
</dbReference>
<evidence type="ECO:0000259" key="5">
    <source>
        <dbReference type="PROSITE" id="PS50006"/>
    </source>
</evidence>
<comment type="caution">
    <text evidence="6">The sequence shown here is derived from an EMBL/GenBank/DDBJ whole genome shotgun (WGS) entry which is preliminary data.</text>
</comment>
<dbReference type="SUPFAM" id="SSF52540">
    <property type="entry name" value="P-loop containing nucleoside triphosphate hydrolases"/>
    <property type="match status" value="1"/>
</dbReference>
<dbReference type="InterPro" id="IPR027417">
    <property type="entry name" value="P-loop_NTPase"/>
</dbReference>
<dbReference type="SUPFAM" id="SSF49879">
    <property type="entry name" value="SMAD/FHA domain"/>
    <property type="match status" value="1"/>
</dbReference>
<feature type="non-terminal residue" evidence="6">
    <location>
        <position position="904"/>
    </location>
</feature>
<sequence>MAAWRLVPLGWRGRGCTLADGGSASVGRRPSSSVRCEDPRVSGAHCTLHSAAPACGEEGRGPTLEVCDLSANGTYLNGARIGRGQRRLASDGDVLSLVGPGGPSRDGQAPAIGLGDGLPGVLFRIERVEAEPLHARAEAEAPTGGPPPGARQHGAALVAGRSPSPRRSRSPRLHRPSTERGLLGPAAAPAVSAMGGAAGLPASPCWSPVPRAVSPDPCGATSGLVSAGARSPPDEDCGEGTADGILERLMARRAARNAPEQSLASAPAESSAARAKAARLEAIQALQAQMAQLTRVRSAAEATGWPAGCQEPPREPQLQPSVVVQGAGRRPRVGGKRGGGKRTIRVLEPTWLRADAACAAKATDVWEEHAARATADAAAALRRCRGAGPTAAGAAEAAAEVVERLRARAEDEPGRRALMRSSGACPRAWIFEKGRRAVAPSKRSRQGLLPARTIANEFEAATFIPSSALAGLLEAARPGLLGAWQRLEPDPEEDVDRTTGVKDLSACLQLAQGLGEEIVGTSVGRLARAGLTKDYPFYVDAGFDHFVCDACGCWVAQRKAARHNARCLDDAAGRPRTFRQSARDDLGVTVGFKHSVAERSVQLHVDAALEDAARRARSCCYWEPDSLRCEWRLARRPVPDRLALPALSVAGPPGRAVAGPPVRKRRRCAPPGTAGAGLAGGAEEDSETTASEGDAVVCSSGEGGADGWLPGERARSLGVADAQATEAAAAAAAAPPADVFRLRASLDSVPAHQPIAFVRPLTPAQLHTLGWMRQREGEDAGYSSTQTLRQPLAETDVCVEVRISREFKSARGGILADAAGYGKTACVIALVSETRSESLRDMLSVEDWPAAGGCRVLTNATLVVVPPGLFDQWGELGELKWASEPTGPLEFEGLGGFGRIDCSG</sequence>
<dbReference type="Pfam" id="PF00498">
    <property type="entry name" value="FHA"/>
    <property type="match status" value="1"/>
</dbReference>
<reference evidence="6" key="1">
    <citation type="submission" date="2023-10" db="EMBL/GenBank/DDBJ databases">
        <authorList>
            <person name="Chen Y."/>
            <person name="Shah S."/>
            <person name="Dougan E. K."/>
            <person name="Thang M."/>
            <person name="Chan C."/>
        </authorList>
    </citation>
    <scope>NUCLEOTIDE SEQUENCE [LARGE SCALE GENOMIC DNA]</scope>
</reference>
<dbReference type="InterPro" id="IPR008984">
    <property type="entry name" value="SMAD_FHA_dom_sf"/>
</dbReference>
<dbReference type="Gene3D" id="2.60.200.20">
    <property type="match status" value="1"/>
</dbReference>
<dbReference type="PANTHER" id="PTHR45626">
    <property type="entry name" value="TRANSCRIPTION TERMINATION FACTOR 2-RELATED"/>
    <property type="match status" value="1"/>
</dbReference>
<evidence type="ECO:0000256" key="4">
    <source>
        <dbReference type="SAM" id="MobiDB-lite"/>
    </source>
</evidence>
<dbReference type="InterPro" id="IPR050628">
    <property type="entry name" value="SNF2_RAD54_helicase_TF"/>
</dbReference>
<feature type="region of interest" description="Disordered" evidence="4">
    <location>
        <begin position="649"/>
        <end position="704"/>
    </location>
</feature>
<feature type="region of interest" description="Disordered" evidence="4">
    <location>
        <begin position="136"/>
        <end position="183"/>
    </location>
</feature>
<evidence type="ECO:0000313" key="7">
    <source>
        <dbReference type="Proteomes" id="UP001189429"/>
    </source>
</evidence>
<keyword evidence="1" id="KW-0547">Nucleotide-binding</keyword>
<feature type="compositionally biased region" description="Basic residues" evidence="4">
    <location>
        <begin position="164"/>
        <end position="175"/>
    </location>
</feature>
<dbReference type="InterPro" id="IPR000330">
    <property type="entry name" value="SNF2_N"/>
</dbReference>
<evidence type="ECO:0000313" key="6">
    <source>
        <dbReference type="EMBL" id="CAK0909505.1"/>
    </source>
</evidence>
<feature type="domain" description="FHA" evidence="5">
    <location>
        <begin position="24"/>
        <end position="81"/>
    </location>
</feature>
<keyword evidence="7" id="KW-1185">Reference proteome</keyword>
<dbReference type="Proteomes" id="UP001189429">
    <property type="component" value="Unassembled WGS sequence"/>
</dbReference>
<keyword evidence="2" id="KW-0378">Hydrolase</keyword>
<name>A0ABN9YBK7_9DINO</name>
<dbReference type="SMART" id="SM00240">
    <property type="entry name" value="FHA"/>
    <property type="match status" value="1"/>
</dbReference>
<feature type="compositionally biased region" description="Low complexity" evidence="4">
    <location>
        <begin position="649"/>
        <end position="661"/>
    </location>
</feature>
<dbReference type="Pfam" id="PF00176">
    <property type="entry name" value="SNF2-rel_dom"/>
    <property type="match status" value="1"/>
</dbReference>
<protein>
    <recommendedName>
        <fullName evidence="5">FHA domain-containing protein</fullName>
    </recommendedName>
</protein>
<proteinExistence type="predicted"/>
<evidence type="ECO:0000256" key="2">
    <source>
        <dbReference type="ARBA" id="ARBA00022801"/>
    </source>
</evidence>
<dbReference type="PROSITE" id="PS50006">
    <property type="entry name" value="FHA_DOMAIN"/>
    <property type="match status" value="1"/>
</dbReference>
<keyword evidence="3" id="KW-0067">ATP-binding</keyword>
<dbReference type="PANTHER" id="PTHR45626:SF26">
    <property type="entry name" value="FAMILY HELICASE, PUTATIVE (AFU_ORTHOLOGUE AFUA_2G09120)-RELATED"/>
    <property type="match status" value="1"/>
</dbReference>
<dbReference type="Gene3D" id="3.40.50.10810">
    <property type="entry name" value="Tandem AAA-ATPase domain"/>
    <property type="match status" value="1"/>
</dbReference>
<dbReference type="InterPro" id="IPR038718">
    <property type="entry name" value="SNF2-like_sf"/>
</dbReference>
<organism evidence="6 7">
    <name type="scientific">Prorocentrum cordatum</name>
    <dbReference type="NCBI Taxonomy" id="2364126"/>
    <lineage>
        <taxon>Eukaryota</taxon>
        <taxon>Sar</taxon>
        <taxon>Alveolata</taxon>
        <taxon>Dinophyceae</taxon>
        <taxon>Prorocentrales</taxon>
        <taxon>Prorocentraceae</taxon>
        <taxon>Prorocentrum</taxon>
    </lineage>
</organism>